<dbReference type="PANTHER" id="PTHR42724">
    <property type="entry name" value="TETRAACYLDISACCHARIDE 4'-KINASE"/>
    <property type="match status" value="1"/>
</dbReference>
<evidence type="ECO:0000256" key="2">
    <source>
        <dbReference type="ARBA" id="ARBA00004870"/>
    </source>
</evidence>
<keyword evidence="11 13" id="KW-0443">Lipid metabolism</keyword>
<dbReference type="InterPro" id="IPR003758">
    <property type="entry name" value="LpxK"/>
</dbReference>
<evidence type="ECO:0000256" key="4">
    <source>
        <dbReference type="ARBA" id="ARBA00016436"/>
    </source>
</evidence>
<evidence type="ECO:0000256" key="3">
    <source>
        <dbReference type="ARBA" id="ARBA00012071"/>
    </source>
</evidence>
<keyword evidence="15" id="KW-1185">Reference proteome</keyword>
<keyword evidence="9 13" id="KW-0418">Kinase</keyword>
<dbReference type="OrthoDB" id="9766423at2"/>
<evidence type="ECO:0000313" key="15">
    <source>
        <dbReference type="Proteomes" id="UP000246077"/>
    </source>
</evidence>
<dbReference type="UniPathway" id="UPA00359">
    <property type="reaction ID" value="UER00482"/>
</dbReference>
<keyword evidence="7 13" id="KW-0808">Transferase</keyword>
<proteinExistence type="inferred from homology"/>
<dbReference type="GO" id="GO:0005886">
    <property type="term" value="C:plasma membrane"/>
    <property type="evidence" value="ECO:0007669"/>
    <property type="project" value="TreeGrafter"/>
</dbReference>
<evidence type="ECO:0000256" key="5">
    <source>
        <dbReference type="ARBA" id="ARBA00022516"/>
    </source>
</evidence>
<organism evidence="14 15">
    <name type="scientific">Zavarzinia compransoris</name>
    <dbReference type="NCBI Taxonomy" id="1264899"/>
    <lineage>
        <taxon>Bacteria</taxon>
        <taxon>Pseudomonadati</taxon>
        <taxon>Pseudomonadota</taxon>
        <taxon>Alphaproteobacteria</taxon>
        <taxon>Rhodospirillales</taxon>
        <taxon>Zavarziniaceae</taxon>
        <taxon>Zavarzinia</taxon>
    </lineage>
</organism>
<evidence type="ECO:0000256" key="6">
    <source>
        <dbReference type="ARBA" id="ARBA00022556"/>
    </source>
</evidence>
<dbReference type="GO" id="GO:0005524">
    <property type="term" value="F:ATP binding"/>
    <property type="evidence" value="ECO:0007669"/>
    <property type="project" value="UniProtKB-UniRule"/>
</dbReference>
<reference evidence="15" key="1">
    <citation type="submission" date="2018-05" db="EMBL/GenBank/DDBJ databases">
        <title>Zavarzinia sp. HR-AS.</title>
        <authorList>
            <person name="Lee Y."/>
            <person name="Jeon C.O."/>
        </authorList>
    </citation>
    <scope>NUCLEOTIDE SEQUENCE [LARGE SCALE GENOMIC DNA]</scope>
    <source>
        <strain evidence="15">DSM 1231</strain>
    </source>
</reference>
<comment type="caution">
    <text evidence="14">The sequence shown here is derived from an EMBL/GenBank/DDBJ whole genome shotgun (WGS) entry which is preliminary data.</text>
</comment>
<sequence>MRAPDFWAGPGDGGWRARLLSPLSALWRHVARRRLARGGAGFDPGIPVICIGNATAGGTGKTPFAIEVARRLIAAGHRPHFLSRGHGGTARGVVRVGGQGASAVGDEPLLLAAVAPAWVARDRIAGARAIAAAGADVIVMDDGFQNPALEKRLSFLVVDGGAGLGNGRVIPAGPLREDWPDARARADAVVVIGAATAPLPPAGALPLFRAAIRPLGGARFAGRRVLAFAGIGRPGKFFDTLAACGAVLAATRAFPDHHAFTAAEIAALRREAAALDALPVTTAKDGARLGPGERVWVEVLDIALDVAEADALDQLLALVFAD</sequence>
<evidence type="ECO:0000313" key="14">
    <source>
        <dbReference type="EMBL" id="PWR19690.1"/>
    </source>
</evidence>
<dbReference type="GO" id="GO:0009029">
    <property type="term" value="F:lipid-A 4'-kinase activity"/>
    <property type="evidence" value="ECO:0007669"/>
    <property type="project" value="UniProtKB-UniRule"/>
</dbReference>
<evidence type="ECO:0000256" key="1">
    <source>
        <dbReference type="ARBA" id="ARBA00002274"/>
    </source>
</evidence>
<dbReference type="RefSeq" id="WP_109921864.1">
    <property type="nucleotide sequence ID" value="NZ_QGLF01000004.1"/>
</dbReference>
<evidence type="ECO:0000256" key="10">
    <source>
        <dbReference type="ARBA" id="ARBA00022840"/>
    </source>
</evidence>
<feature type="binding site" evidence="13">
    <location>
        <begin position="55"/>
        <end position="62"/>
    </location>
    <ligand>
        <name>ATP</name>
        <dbReference type="ChEBI" id="CHEBI:30616"/>
    </ligand>
</feature>
<dbReference type="AlphaFoldDB" id="A0A317E0Q1"/>
<keyword evidence="6 13" id="KW-0441">Lipid A biosynthesis</keyword>
<dbReference type="EC" id="2.7.1.130" evidence="3 13"/>
<dbReference type="InterPro" id="IPR027417">
    <property type="entry name" value="P-loop_NTPase"/>
</dbReference>
<evidence type="ECO:0000256" key="12">
    <source>
        <dbReference type="ARBA" id="ARBA00029757"/>
    </source>
</evidence>
<evidence type="ECO:0000256" key="9">
    <source>
        <dbReference type="ARBA" id="ARBA00022777"/>
    </source>
</evidence>
<dbReference type="GO" id="GO:0009245">
    <property type="term" value="P:lipid A biosynthetic process"/>
    <property type="evidence" value="ECO:0007669"/>
    <property type="project" value="UniProtKB-UniRule"/>
</dbReference>
<dbReference type="GO" id="GO:0009244">
    <property type="term" value="P:lipopolysaccharide core region biosynthetic process"/>
    <property type="evidence" value="ECO:0007669"/>
    <property type="project" value="TreeGrafter"/>
</dbReference>
<gene>
    <name evidence="13 14" type="primary">lpxK</name>
    <name evidence="14" type="ORF">DKG75_14580</name>
</gene>
<protein>
    <recommendedName>
        <fullName evidence="4 13">Tetraacyldisaccharide 4'-kinase</fullName>
        <ecNumber evidence="3 13">2.7.1.130</ecNumber>
    </recommendedName>
    <alternativeName>
        <fullName evidence="12 13">Lipid A 4'-kinase</fullName>
    </alternativeName>
</protein>
<evidence type="ECO:0000256" key="13">
    <source>
        <dbReference type="HAMAP-Rule" id="MF_00409"/>
    </source>
</evidence>
<evidence type="ECO:0000256" key="8">
    <source>
        <dbReference type="ARBA" id="ARBA00022741"/>
    </source>
</evidence>
<dbReference type="Proteomes" id="UP000246077">
    <property type="component" value="Unassembled WGS sequence"/>
</dbReference>
<keyword evidence="10 13" id="KW-0067">ATP-binding</keyword>
<dbReference type="EMBL" id="QGLF01000004">
    <property type="protein sequence ID" value="PWR19690.1"/>
    <property type="molecule type" value="Genomic_DNA"/>
</dbReference>
<name>A0A317E0Q1_9PROT</name>
<comment type="function">
    <text evidence="1 13">Transfers the gamma-phosphate of ATP to the 4'-position of a tetraacyldisaccharide 1-phosphate intermediate (termed DS-1-P) to form tetraacyldisaccharide 1,4'-bis-phosphate (lipid IVA).</text>
</comment>
<comment type="catalytic activity">
    <reaction evidence="13">
        <text>a lipid A disaccharide + ATP = a lipid IVA + ADP + H(+)</text>
        <dbReference type="Rhea" id="RHEA:67840"/>
        <dbReference type="ChEBI" id="CHEBI:15378"/>
        <dbReference type="ChEBI" id="CHEBI:30616"/>
        <dbReference type="ChEBI" id="CHEBI:176343"/>
        <dbReference type="ChEBI" id="CHEBI:176425"/>
        <dbReference type="ChEBI" id="CHEBI:456216"/>
        <dbReference type="EC" id="2.7.1.130"/>
    </reaction>
</comment>
<dbReference type="Pfam" id="PF02606">
    <property type="entry name" value="LpxK"/>
    <property type="match status" value="1"/>
</dbReference>
<keyword evidence="8 13" id="KW-0547">Nucleotide-binding</keyword>
<dbReference type="HAMAP" id="MF_00409">
    <property type="entry name" value="LpxK"/>
    <property type="match status" value="1"/>
</dbReference>
<accession>A0A317E0Q1</accession>
<evidence type="ECO:0000256" key="7">
    <source>
        <dbReference type="ARBA" id="ARBA00022679"/>
    </source>
</evidence>
<dbReference type="PANTHER" id="PTHR42724:SF1">
    <property type="entry name" value="TETRAACYLDISACCHARIDE 4'-KINASE, MITOCHONDRIAL-RELATED"/>
    <property type="match status" value="1"/>
</dbReference>
<evidence type="ECO:0000256" key="11">
    <source>
        <dbReference type="ARBA" id="ARBA00023098"/>
    </source>
</evidence>
<dbReference type="SUPFAM" id="SSF52540">
    <property type="entry name" value="P-loop containing nucleoside triphosphate hydrolases"/>
    <property type="match status" value="1"/>
</dbReference>
<dbReference type="NCBIfam" id="TIGR00682">
    <property type="entry name" value="lpxK"/>
    <property type="match status" value="1"/>
</dbReference>
<keyword evidence="5 13" id="KW-0444">Lipid biosynthesis</keyword>
<comment type="similarity">
    <text evidence="13">Belongs to the LpxK family.</text>
</comment>
<comment type="pathway">
    <text evidence="2 13">Glycolipid biosynthesis; lipid IV(A) biosynthesis; lipid IV(A) from (3R)-3-hydroxytetradecanoyl-[acyl-carrier-protein] and UDP-N-acetyl-alpha-D-glucosamine: step 6/6.</text>
</comment>